<dbReference type="CDD" id="cd00209">
    <property type="entry name" value="DHFR"/>
    <property type="match status" value="1"/>
</dbReference>
<dbReference type="EC" id="1.5.1.3" evidence="3"/>
<dbReference type="UniPathway" id="UPA00077">
    <property type="reaction ID" value="UER00158"/>
</dbReference>
<evidence type="ECO:0000313" key="9">
    <source>
        <dbReference type="Proteomes" id="UP000031890"/>
    </source>
</evidence>
<proteinExistence type="inferred from homology"/>
<dbReference type="InterPro" id="IPR001796">
    <property type="entry name" value="DHFR_dom"/>
</dbReference>
<dbReference type="GO" id="GO:0006730">
    <property type="term" value="P:one-carbon metabolic process"/>
    <property type="evidence" value="ECO:0007669"/>
    <property type="project" value="UniProtKB-KW"/>
</dbReference>
<name>A0A0B6EUB9_9CORY</name>
<evidence type="ECO:0000259" key="7">
    <source>
        <dbReference type="PROSITE" id="PS51330"/>
    </source>
</evidence>
<evidence type="ECO:0000256" key="5">
    <source>
        <dbReference type="ARBA" id="ARBA00022857"/>
    </source>
</evidence>
<keyword evidence="5" id="KW-0521">NADP</keyword>
<accession>A0A0B6EUB9</accession>
<dbReference type="GO" id="GO:0046655">
    <property type="term" value="P:folic acid metabolic process"/>
    <property type="evidence" value="ECO:0007669"/>
    <property type="project" value="TreeGrafter"/>
</dbReference>
<dbReference type="STRING" id="161899.CSING_04435"/>
<dbReference type="Proteomes" id="UP000031890">
    <property type="component" value="Chromosome"/>
</dbReference>
<dbReference type="OrthoDB" id="9804315at2"/>
<reference evidence="8 9" key="1">
    <citation type="journal article" date="2015" name="Genome Announc.">
        <title>Complete Genome Sequence and Annotation of Corynebacterium singulare DSM 44357, Isolated from a Human Semen Specimen.</title>
        <authorList>
            <person name="Merten M."/>
            <person name="Brinkrolf K."/>
            <person name="Albersmeier A."/>
            <person name="Kutter Y."/>
            <person name="Ruckert C."/>
            <person name="Tauch A."/>
        </authorList>
    </citation>
    <scope>NUCLEOTIDE SEQUENCE [LARGE SCALE GENOMIC DNA]</scope>
    <source>
        <strain evidence="8">IBS B52218</strain>
    </source>
</reference>
<dbReference type="PROSITE" id="PS51330">
    <property type="entry name" value="DHFR_2"/>
    <property type="match status" value="1"/>
</dbReference>
<evidence type="ECO:0000256" key="1">
    <source>
        <dbReference type="ARBA" id="ARBA00004903"/>
    </source>
</evidence>
<dbReference type="Pfam" id="PF00186">
    <property type="entry name" value="DHFR_1"/>
    <property type="match status" value="1"/>
</dbReference>
<feature type="domain" description="DHFR" evidence="7">
    <location>
        <begin position="1"/>
        <end position="177"/>
    </location>
</feature>
<dbReference type="GO" id="GO:0050661">
    <property type="term" value="F:NADP binding"/>
    <property type="evidence" value="ECO:0007669"/>
    <property type="project" value="InterPro"/>
</dbReference>
<sequence>MLGAIWAQSLDGIIGDGAVMPWHVPEDLKHFKEVTMGAPVIMGRKTWESLNPKFRPLPGRENIVLSRRAPGEWSAGATVVDNLDAALDAVLGDAWIIGGGQLYNSSLDRVDTIELTLMGVQVGDAYGADAVHAPTVPEEFSLSADTDWLTSESGHLTIPGQPPSELPMKYRFLTYNRKAAA</sequence>
<dbReference type="InterPro" id="IPR012259">
    <property type="entry name" value="DHFR"/>
</dbReference>
<dbReference type="AlphaFoldDB" id="A0A0B6EUB9"/>
<dbReference type="PRINTS" id="PR00070">
    <property type="entry name" value="DHFR"/>
</dbReference>
<dbReference type="GO" id="GO:0046452">
    <property type="term" value="P:dihydrofolate metabolic process"/>
    <property type="evidence" value="ECO:0007669"/>
    <property type="project" value="TreeGrafter"/>
</dbReference>
<comment type="pathway">
    <text evidence="1">Cofactor biosynthesis; tetrahydrofolate biosynthesis; 5,6,7,8-tetrahydrofolate from 7,8-dihydrofolate: step 1/1.</text>
</comment>
<dbReference type="Gene3D" id="3.40.430.10">
    <property type="entry name" value="Dihydrofolate Reductase, subunit A"/>
    <property type="match status" value="1"/>
</dbReference>
<dbReference type="KEGG" id="csx:CSING_04435"/>
<evidence type="ECO:0000256" key="6">
    <source>
        <dbReference type="ARBA" id="ARBA00023002"/>
    </source>
</evidence>
<dbReference type="InterPro" id="IPR024072">
    <property type="entry name" value="DHFR-like_dom_sf"/>
</dbReference>
<keyword evidence="6 8" id="KW-0560">Oxidoreductase</keyword>
<keyword evidence="4" id="KW-0554">One-carbon metabolism</keyword>
<dbReference type="GO" id="GO:0046654">
    <property type="term" value="P:tetrahydrofolate biosynthetic process"/>
    <property type="evidence" value="ECO:0007669"/>
    <property type="project" value="UniProtKB-UniPathway"/>
</dbReference>
<dbReference type="GO" id="GO:0005829">
    <property type="term" value="C:cytosol"/>
    <property type="evidence" value="ECO:0007669"/>
    <property type="project" value="TreeGrafter"/>
</dbReference>
<protein>
    <recommendedName>
        <fullName evidence="3">dihydrofolate reductase</fullName>
        <ecNumber evidence="3">1.5.1.3</ecNumber>
    </recommendedName>
</protein>
<evidence type="ECO:0000256" key="4">
    <source>
        <dbReference type="ARBA" id="ARBA00022563"/>
    </source>
</evidence>
<gene>
    <name evidence="8" type="primary">folA</name>
    <name evidence="8" type="ORF">CSING_04435</name>
</gene>
<evidence type="ECO:0000256" key="2">
    <source>
        <dbReference type="ARBA" id="ARBA00009539"/>
    </source>
</evidence>
<dbReference type="PANTHER" id="PTHR48069:SF3">
    <property type="entry name" value="DIHYDROFOLATE REDUCTASE"/>
    <property type="match status" value="1"/>
</dbReference>
<dbReference type="PANTHER" id="PTHR48069">
    <property type="entry name" value="DIHYDROFOLATE REDUCTASE"/>
    <property type="match status" value="1"/>
</dbReference>
<dbReference type="EMBL" id="CP010827">
    <property type="protein sequence ID" value="AJI78428.1"/>
    <property type="molecule type" value="Genomic_DNA"/>
</dbReference>
<dbReference type="HOGENOM" id="CLU_043966_5_0_11"/>
<organism evidence="8 9">
    <name type="scientific">Corynebacterium singulare</name>
    <dbReference type="NCBI Taxonomy" id="161899"/>
    <lineage>
        <taxon>Bacteria</taxon>
        <taxon>Bacillati</taxon>
        <taxon>Actinomycetota</taxon>
        <taxon>Actinomycetes</taxon>
        <taxon>Mycobacteriales</taxon>
        <taxon>Corynebacteriaceae</taxon>
        <taxon>Corynebacterium</taxon>
    </lineage>
</organism>
<dbReference type="GO" id="GO:0004146">
    <property type="term" value="F:dihydrofolate reductase activity"/>
    <property type="evidence" value="ECO:0007669"/>
    <property type="project" value="UniProtKB-EC"/>
</dbReference>
<comment type="similarity">
    <text evidence="2">Belongs to the dihydrofolate reductase family.</text>
</comment>
<evidence type="ECO:0000256" key="3">
    <source>
        <dbReference type="ARBA" id="ARBA00012856"/>
    </source>
</evidence>
<evidence type="ECO:0000313" key="8">
    <source>
        <dbReference type="EMBL" id="AJI78428.1"/>
    </source>
</evidence>
<dbReference type="SUPFAM" id="SSF53597">
    <property type="entry name" value="Dihydrofolate reductase-like"/>
    <property type="match status" value="1"/>
</dbReference>
<dbReference type="RefSeq" id="WP_042530006.1">
    <property type="nucleotide sequence ID" value="NZ_CP010827.1"/>
</dbReference>